<feature type="domain" description="B30.2/SPRY" evidence="5">
    <location>
        <begin position="533"/>
        <end position="728"/>
    </location>
</feature>
<keyword evidence="3" id="KW-0175">Coiled coil</keyword>
<dbReference type="EMBL" id="JAUPFM010000013">
    <property type="protein sequence ID" value="KAK2833355.1"/>
    <property type="molecule type" value="Genomic_DNA"/>
</dbReference>
<evidence type="ECO:0000256" key="2">
    <source>
        <dbReference type="ARBA" id="ARBA00022741"/>
    </source>
</evidence>
<dbReference type="CDD" id="cd13733">
    <property type="entry name" value="SPRY_PRY_C-I_1"/>
    <property type="match status" value="1"/>
</dbReference>
<dbReference type="SMART" id="SM00589">
    <property type="entry name" value="PRY"/>
    <property type="match status" value="1"/>
</dbReference>
<dbReference type="Proteomes" id="UP001187415">
    <property type="component" value="Unassembled WGS sequence"/>
</dbReference>
<dbReference type="Pfam" id="PF25600">
    <property type="entry name" value="TRIM_CC"/>
    <property type="match status" value="1"/>
</dbReference>
<dbReference type="InterPro" id="IPR013320">
    <property type="entry name" value="ConA-like_dom_sf"/>
</dbReference>
<comment type="caution">
    <text evidence="7">The sequence shown here is derived from an EMBL/GenBank/DDBJ whole genome shotgun (WGS) entry which is preliminary data.</text>
</comment>
<dbReference type="InterPro" id="IPR050143">
    <property type="entry name" value="TRIM/RBCC"/>
</dbReference>
<evidence type="ECO:0000256" key="4">
    <source>
        <dbReference type="SAM" id="Phobius"/>
    </source>
</evidence>
<dbReference type="FunFam" id="3.40.50.300:FF:003244">
    <property type="entry name" value="Si:dkey-120c6.5"/>
    <property type="match status" value="1"/>
</dbReference>
<keyword evidence="2" id="KW-0547">Nucleotide-binding</keyword>
<sequence length="774" mass="88090">MDKRKKVSNTELRLMVVGSSGPSQFLLTNAILGREEFSKDITSISGSRKNIGELAGRRVVLINGPNIYDKDLSRAKRKMELRRSICLCIPGPHAFLVAFDIEKISPNDMRTSKLMRERFGRHCVKHCMVLLACEDNVEEAALEHRVQKNWHLRELIEKYGGRFHLFNKNWRDRGRDRELLQKIEWMVASLGGGYFSSRAFQKAEDSVKKEEKRLRKQRAAEIEKAWTEMEKQYIAEELYHRKDAYTADVGAEIRAKAEMDNGWLRTSIARGLGIGFVVGAVMGTLFGLIEGPGGMVLYGIIGGAVGGSAGGTAQRHYRLILSYLDEIDKKRVWPPPSASSLRSTSCALCVETSSPAQPDLSVNRILAEVSDNYRRTRPHNPPDEDVVMDVQQMIQERLQKIERLKFSFEVQKNSYLREVRESQKVFSALVIAIEKNHKAVIAEIEGRQREEEKRLETLVKELKQEIQELRRDTAESDSHIPAKCDQSDETKPVILNIVCPSKMKDWSTVTIETDPCIGVTRRALSDVMEMIKIEVNRLSKSELKRIEKYAVDVNLSAKTAHPVLSVSDDRKQVRHTNKLQEVPDNPKRFDRVANVLAKESFDSGRCYWEVEVADKIEWNLGVVRQSVNRKGKFTVCPANGFWTLSLKAGGQYIANTSPVTPLALQQRPRTVGVFLDYTGGHVSFYWHWQVQINTRKGVVTLISGPSPSRGVQHTPLEDTCSCSPRAEFNNLITHRLRIQCRTRHFQYCHRFFVGLQLGPLQQTETETDLKDQSI</sequence>
<dbReference type="Gene3D" id="2.60.120.920">
    <property type="match status" value="1"/>
</dbReference>
<dbReference type="AlphaFoldDB" id="A0AA88M965"/>
<keyword evidence="4" id="KW-1133">Transmembrane helix</keyword>
<dbReference type="Pfam" id="PF13765">
    <property type="entry name" value="PRY"/>
    <property type="match status" value="1"/>
</dbReference>
<dbReference type="InterPro" id="IPR003877">
    <property type="entry name" value="SPRY_dom"/>
</dbReference>
<dbReference type="Gene3D" id="3.40.50.300">
    <property type="entry name" value="P-loop containing nucleotide triphosphate hydrolases"/>
    <property type="match status" value="1"/>
</dbReference>
<dbReference type="PANTHER" id="PTHR24103">
    <property type="entry name" value="E3 UBIQUITIN-PROTEIN LIGASE TRIM"/>
    <property type="match status" value="1"/>
</dbReference>
<dbReference type="InterPro" id="IPR058030">
    <property type="entry name" value="TRIM8/14/16/25/29/45/65_CC"/>
</dbReference>
<organism evidence="7 8">
    <name type="scientific">Channa striata</name>
    <name type="common">Snakehead murrel</name>
    <name type="synonym">Ophicephalus striatus</name>
    <dbReference type="NCBI Taxonomy" id="64152"/>
    <lineage>
        <taxon>Eukaryota</taxon>
        <taxon>Metazoa</taxon>
        <taxon>Chordata</taxon>
        <taxon>Craniata</taxon>
        <taxon>Vertebrata</taxon>
        <taxon>Euteleostomi</taxon>
        <taxon>Actinopterygii</taxon>
        <taxon>Neopterygii</taxon>
        <taxon>Teleostei</taxon>
        <taxon>Neoteleostei</taxon>
        <taxon>Acanthomorphata</taxon>
        <taxon>Anabantaria</taxon>
        <taxon>Anabantiformes</taxon>
        <taxon>Channoidei</taxon>
        <taxon>Channidae</taxon>
        <taxon>Channa</taxon>
    </lineage>
</organism>
<keyword evidence="4" id="KW-0472">Membrane</keyword>
<dbReference type="FunFam" id="2.60.120.920:FF:000004">
    <property type="entry name" value="Butyrophilin subfamily 1 member A1"/>
    <property type="match status" value="1"/>
</dbReference>
<proteinExistence type="inferred from homology"/>
<feature type="coiled-coil region" evidence="3">
    <location>
        <begin position="441"/>
        <end position="479"/>
    </location>
</feature>
<dbReference type="InterPro" id="IPR001870">
    <property type="entry name" value="B30.2/SPRY"/>
</dbReference>
<dbReference type="InterPro" id="IPR003879">
    <property type="entry name" value="Butyrophylin_SPRY"/>
</dbReference>
<evidence type="ECO:0000256" key="1">
    <source>
        <dbReference type="ARBA" id="ARBA00008535"/>
    </source>
</evidence>
<evidence type="ECO:0000313" key="8">
    <source>
        <dbReference type="Proteomes" id="UP001187415"/>
    </source>
</evidence>
<name>A0AA88M965_CHASR</name>
<keyword evidence="4" id="KW-0812">Transmembrane</keyword>
<dbReference type="PROSITE" id="PS50188">
    <property type="entry name" value="B302_SPRY"/>
    <property type="match status" value="1"/>
</dbReference>
<dbReference type="InterPro" id="IPR043136">
    <property type="entry name" value="B30.2/SPRY_sf"/>
</dbReference>
<evidence type="ECO:0000313" key="7">
    <source>
        <dbReference type="EMBL" id="KAK2833355.1"/>
    </source>
</evidence>
<dbReference type="PRINTS" id="PR01407">
    <property type="entry name" value="BUTYPHLNCDUF"/>
</dbReference>
<dbReference type="SUPFAM" id="SSF49899">
    <property type="entry name" value="Concanavalin A-like lectins/glucanases"/>
    <property type="match status" value="1"/>
</dbReference>
<gene>
    <name evidence="7" type="ORF">Q5P01_017244</name>
</gene>
<dbReference type="InterPro" id="IPR027417">
    <property type="entry name" value="P-loop_NTPase"/>
</dbReference>
<dbReference type="InterPro" id="IPR006574">
    <property type="entry name" value="PRY"/>
</dbReference>
<comment type="similarity">
    <text evidence="1">Belongs to the TRAFAC class TrmE-Era-EngA-EngB-Septin-like GTPase superfamily. AIG1/Toc34/Toc159-like paraseptin GTPase family. IAN subfamily.</text>
</comment>
<dbReference type="GO" id="GO:0005525">
    <property type="term" value="F:GTP binding"/>
    <property type="evidence" value="ECO:0007669"/>
    <property type="project" value="InterPro"/>
</dbReference>
<dbReference type="InterPro" id="IPR006703">
    <property type="entry name" value="G_AIG1"/>
</dbReference>
<reference evidence="7" key="1">
    <citation type="submission" date="2023-07" db="EMBL/GenBank/DDBJ databases">
        <title>Chromosome-level Genome Assembly of Striped Snakehead (Channa striata).</title>
        <authorList>
            <person name="Liu H."/>
        </authorList>
    </citation>
    <scope>NUCLEOTIDE SEQUENCE</scope>
    <source>
        <strain evidence="7">Gz</strain>
        <tissue evidence="7">Muscle</tissue>
    </source>
</reference>
<evidence type="ECO:0000259" key="6">
    <source>
        <dbReference type="PROSITE" id="PS51720"/>
    </source>
</evidence>
<keyword evidence="8" id="KW-1185">Reference proteome</keyword>
<protein>
    <submittedName>
        <fullName evidence="7">Uncharacterized protein</fullName>
    </submittedName>
</protein>
<dbReference type="SMART" id="SM00449">
    <property type="entry name" value="SPRY"/>
    <property type="match status" value="1"/>
</dbReference>
<dbReference type="Pfam" id="PF04548">
    <property type="entry name" value="AIG1"/>
    <property type="match status" value="1"/>
</dbReference>
<accession>A0AA88M965</accession>
<evidence type="ECO:0000259" key="5">
    <source>
        <dbReference type="PROSITE" id="PS50188"/>
    </source>
</evidence>
<dbReference type="Pfam" id="PF00622">
    <property type="entry name" value="SPRY"/>
    <property type="match status" value="1"/>
</dbReference>
<feature type="transmembrane region" description="Helical" evidence="4">
    <location>
        <begin position="268"/>
        <end position="289"/>
    </location>
</feature>
<evidence type="ECO:0000256" key="3">
    <source>
        <dbReference type="SAM" id="Coils"/>
    </source>
</evidence>
<feature type="domain" description="AIG1-type G" evidence="6">
    <location>
        <begin position="9"/>
        <end position="204"/>
    </location>
</feature>
<dbReference type="PROSITE" id="PS51720">
    <property type="entry name" value="G_AIG1"/>
    <property type="match status" value="1"/>
</dbReference>